<accession>A0AAU2JJY5</accession>
<keyword evidence="1" id="KW-0732">Signal</keyword>
<evidence type="ECO:0000313" key="2">
    <source>
        <dbReference type="EMBL" id="WTU72321.1"/>
    </source>
</evidence>
<dbReference type="PROSITE" id="PS51257">
    <property type="entry name" value="PROKAR_LIPOPROTEIN"/>
    <property type="match status" value="1"/>
</dbReference>
<dbReference type="AlphaFoldDB" id="A0AAU2JJY5"/>
<evidence type="ECO:0008006" key="3">
    <source>
        <dbReference type="Google" id="ProtNLM"/>
    </source>
</evidence>
<feature type="signal peptide" evidence="1">
    <location>
        <begin position="1"/>
        <end position="24"/>
    </location>
</feature>
<dbReference type="EMBL" id="CP108264">
    <property type="protein sequence ID" value="WTU72321.1"/>
    <property type="molecule type" value="Genomic_DNA"/>
</dbReference>
<name>A0AAU2JJY5_9ACTN</name>
<sequence length="137" mass="13830">MRRGITSVLAVAACAAALSACTDAGSTGSPGAAGSTVGPTATSTAAPAAAAALAERYRQAGGDPDVYGIEHEARPPGAPLLIIRTHNADTDHALFDKQAASIAAFLTEKEGLPLSGGYLMDVFGPDGRLLHRWDTTA</sequence>
<proteinExistence type="predicted"/>
<reference evidence="2" key="1">
    <citation type="submission" date="2022-10" db="EMBL/GenBank/DDBJ databases">
        <title>The complete genomes of actinobacterial strains from the NBC collection.</title>
        <authorList>
            <person name="Joergensen T.S."/>
            <person name="Alvarez Arevalo M."/>
            <person name="Sterndorff E.B."/>
            <person name="Faurdal D."/>
            <person name="Vuksanovic O."/>
            <person name="Mourched A.-S."/>
            <person name="Charusanti P."/>
            <person name="Shaw S."/>
            <person name="Blin K."/>
            <person name="Weber T."/>
        </authorList>
    </citation>
    <scope>NUCLEOTIDE SEQUENCE</scope>
    <source>
        <strain evidence="2">NBC_00049</strain>
    </source>
</reference>
<organism evidence="2">
    <name type="scientific">Streptomyces sp. NBC_00049</name>
    <dbReference type="NCBI Taxonomy" id="2903617"/>
    <lineage>
        <taxon>Bacteria</taxon>
        <taxon>Bacillati</taxon>
        <taxon>Actinomycetota</taxon>
        <taxon>Actinomycetes</taxon>
        <taxon>Kitasatosporales</taxon>
        <taxon>Streptomycetaceae</taxon>
        <taxon>Streptomyces</taxon>
    </lineage>
</organism>
<feature type="chain" id="PRO_5043401585" description="Lipoprotein" evidence="1">
    <location>
        <begin position="25"/>
        <end position="137"/>
    </location>
</feature>
<protein>
    <recommendedName>
        <fullName evidence="3">Lipoprotein</fullName>
    </recommendedName>
</protein>
<gene>
    <name evidence="2" type="ORF">OG327_02675</name>
</gene>
<evidence type="ECO:0000256" key="1">
    <source>
        <dbReference type="SAM" id="SignalP"/>
    </source>
</evidence>